<evidence type="ECO:0000256" key="3">
    <source>
        <dbReference type="ARBA" id="ARBA00022448"/>
    </source>
</evidence>
<dbReference type="CDD" id="cd06261">
    <property type="entry name" value="TM_PBP2"/>
    <property type="match status" value="1"/>
</dbReference>
<dbReference type="EMBL" id="JTJC03000002">
    <property type="protein sequence ID" value="NHC35073.1"/>
    <property type="molecule type" value="Genomic_DNA"/>
</dbReference>
<feature type="transmembrane region" description="Helical" evidence="8">
    <location>
        <begin position="263"/>
        <end position="282"/>
    </location>
</feature>
<dbReference type="RefSeq" id="WP_039716486.1">
    <property type="nucleotide sequence ID" value="NZ_JTJC03000002.1"/>
</dbReference>
<comment type="similarity">
    <text evidence="2">Belongs to the binding-protein-dependent transport system permease family. CysTW subfamily.</text>
</comment>
<evidence type="ECO:0000313" key="10">
    <source>
        <dbReference type="EMBL" id="NHC35073.1"/>
    </source>
</evidence>
<name>A0A9X5E5B2_9CYAN</name>
<evidence type="ECO:0000259" key="9">
    <source>
        <dbReference type="PROSITE" id="PS50928"/>
    </source>
</evidence>
<feature type="transmembrane region" description="Helical" evidence="8">
    <location>
        <begin position="205"/>
        <end position="228"/>
    </location>
</feature>
<proteinExistence type="inferred from homology"/>
<evidence type="ECO:0000256" key="1">
    <source>
        <dbReference type="ARBA" id="ARBA00004651"/>
    </source>
</evidence>
<dbReference type="SUPFAM" id="SSF161098">
    <property type="entry name" value="MetI-like"/>
    <property type="match status" value="1"/>
</dbReference>
<organism evidence="10 11">
    <name type="scientific">Scytonema millei VB511283</name>
    <dbReference type="NCBI Taxonomy" id="1245923"/>
    <lineage>
        <taxon>Bacteria</taxon>
        <taxon>Bacillati</taxon>
        <taxon>Cyanobacteriota</taxon>
        <taxon>Cyanophyceae</taxon>
        <taxon>Nostocales</taxon>
        <taxon>Scytonemataceae</taxon>
        <taxon>Scytonema</taxon>
    </lineage>
</organism>
<dbReference type="PROSITE" id="PS50928">
    <property type="entry name" value="ABC_TM1"/>
    <property type="match status" value="1"/>
</dbReference>
<feature type="transmembrane region" description="Helical" evidence="8">
    <location>
        <begin position="162"/>
        <end position="184"/>
    </location>
</feature>
<keyword evidence="5 8" id="KW-0812">Transmembrane</keyword>
<accession>A0A9X5E5B2</accession>
<comment type="subcellular location">
    <subcellularLocation>
        <location evidence="1 8">Cell membrane</location>
        <topology evidence="1 8">Multi-pass membrane protein</topology>
    </subcellularLocation>
</comment>
<sequence length="291" mass="32462">MDVTITVQSKPVTKPADFWVNFLPPCLWMLGFYFIPLAILLSYAFMQHQYVEVIPRFTWENFIQIVTNSGYRNTVIRTLYIAIAVTIIDTLLAFPVAYFLTKYAGKYKRLLTILILLPLWSSYLVRVFAWRIILGYNGVLNSLLISLGILSQPSSLFLYNQFSMVVTLCYVWLPFTILPLVTAFERLPSNLLEASADLGGHPLYTFRRVTFPLVLPGFLAGSLSVFSLTMGDYITPSLVGGAGDILIGNIVANQFGVADNWPLGSALAMVVLLLIFGLIAIISRKGALENL</sequence>
<dbReference type="Gene3D" id="1.10.3720.10">
    <property type="entry name" value="MetI-like"/>
    <property type="match status" value="1"/>
</dbReference>
<feature type="transmembrane region" description="Helical" evidence="8">
    <location>
        <begin position="79"/>
        <end position="101"/>
    </location>
</feature>
<keyword evidence="6 8" id="KW-1133">Transmembrane helix</keyword>
<evidence type="ECO:0000256" key="7">
    <source>
        <dbReference type="ARBA" id="ARBA00023136"/>
    </source>
</evidence>
<reference evidence="10 11" key="1">
    <citation type="journal article" date="2015" name="Genome Announc.">
        <title>Draft Genome Sequence of the Terrestrial Cyanobacterium Scytonema millei VB511283, Isolated from Eastern India.</title>
        <authorList>
            <person name="Sen D."/>
            <person name="Chandrababunaidu M.M."/>
            <person name="Singh D."/>
            <person name="Sanghi N."/>
            <person name="Ghorai A."/>
            <person name="Mishra G.P."/>
            <person name="Madduluri M."/>
            <person name="Adhikary S.P."/>
            <person name="Tripathy S."/>
        </authorList>
    </citation>
    <scope>NUCLEOTIDE SEQUENCE [LARGE SCALE GENOMIC DNA]</scope>
    <source>
        <strain evidence="10 11">VB511283</strain>
    </source>
</reference>
<evidence type="ECO:0000313" key="11">
    <source>
        <dbReference type="Proteomes" id="UP000031532"/>
    </source>
</evidence>
<keyword evidence="7 8" id="KW-0472">Membrane</keyword>
<feature type="transmembrane region" description="Helical" evidence="8">
    <location>
        <begin position="132"/>
        <end position="150"/>
    </location>
</feature>
<comment type="caution">
    <text evidence="10">The sequence shown here is derived from an EMBL/GenBank/DDBJ whole genome shotgun (WGS) entry which is preliminary data.</text>
</comment>
<evidence type="ECO:0000256" key="5">
    <source>
        <dbReference type="ARBA" id="ARBA00022692"/>
    </source>
</evidence>
<feature type="transmembrane region" description="Helical" evidence="8">
    <location>
        <begin position="27"/>
        <end position="46"/>
    </location>
</feature>
<keyword evidence="3 8" id="KW-0813">Transport</keyword>
<keyword evidence="11" id="KW-1185">Reference proteome</keyword>
<protein>
    <submittedName>
        <fullName evidence="10">ABC transporter permease</fullName>
    </submittedName>
</protein>
<dbReference type="AlphaFoldDB" id="A0A9X5E5B2"/>
<dbReference type="PANTHER" id="PTHR42929:SF1">
    <property type="entry name" value="INNER MEMBRANE ABC TRANSPORTER PERMEASE PROTEIN YDCU-RELATED"/>
    <property type="match status" value="1"/>
</dbReference>
<dbReference type="Pfam" id="PF00528">
    <property type="entry name" value="BPD_transp_1"/>
    <property type="match status" value="1"/>
</dbReference>
<keyword evidence="4" id="KW-1003">Cell membrane</keyword>
<dbReference type="InterPro" id="IPR000515">
    <property type="entry name" value="MetI-like"/>
</dbReference>
<dbReference type="Proteomes" id="UP000031532">
    <property type="component" value="Unassembled WGS sequence"/>
</dbReference>
<evidence type="ECO:0000256" key="4">
    <source>
        <dbReference type="ARBA" id="ARBA00022475"/>
    </source>
</evidence>
<feature type="domain" description="ABC transmembrane type-1" evidence="9">
    <location>
        <begin position="75"/>
        <end position="282"/>
    </location>
</feature>
<dbReference type="OrthoDB" id="9807047at2"/>
<gene>
    <name evidence="10" type="ORF">QH73_0010440</name>
</gene>
<evidence type="ECO:0000256" key="6">
    <source>
        <dbReference type="ARBA" id="ARBA00022989"/>
    </source>
</evidence>
<dbReference type="InterPro" id="IPR035906">
    <property type="entry name" value="MetI-like_sf"/>
</dbReference>
<dbReference type="GO" id="GO:0055085">
    <property type="term" value="P:transmembrane transport"/>
    <property type="evidence" value="ECO:0007669"/>
    <property type="project" value="InterPro"/>
</dbReference>
<dbReference type="PANTHER" id="PTHR42929">
    <property type="entry name" value="INNER MEMBRANE ABC TRANSPORTER PERMEASE PROTEIN YDCU-RELATED-RELATED"/>
    <property type="match status" value="1"/>
</dbReference>
<evidence type="ECO:0000256" key="2">
    <source>
        <dbReference type="ARBA" id="ARBA00007069"/>
    </source>
</evidence>
<feature type="transmembrane region" description="Helical" evidence="8">
    <location>
        <begin position="107"/>
        <end position="125"/>
    </location>
</feature>
<evidence type="ECO:0000256" key="8">
    <source>
        <dbReference type="RuleBase" id="RU363032"/>
    </source>
</evidence>
<dbReference type="GO" id="GO:0005886">
    <property type="term" value="C:plasma membrane"/>
    <property type="evidence" value="ECO:0007669"/>
    <property type="project" value="UniProtKB-SubCell"/>
</dbReference>